<dbReference type="PANTHER" id="PTHR10434:SF11">
    <property type="entry name" value="1-ACYL-SN-GLYCEROL-3-PHOSPHATE ACYLTRANSFERASE"/>
    <property type="match status" value="1"/>
</dbReference>
<proteinExistence type="predicted"/>
<dbReference type="InterPro" id="IPR002123">
    <property type="entry name" value="Plipid/glycerol_acylTrfase"/>
</dbReference>
<name>A0ABS5THF5_9ACTN</name>
<keyword evidence="5" id="KW-1185">Reference proteome</keyword>
<evidence type="ECO:0000313" key="5">
    <source>
        <dbReference type="Proteomes" id="UP001197247"/>
    </source>
</evidence>
<feature type="domain" description="Phospholipid/glycerol acyltransferase" evidence="3">
    <location>
        <begin position="27"/>
        <end position="146"/>
    </location>
</feature>
<comment type="caution">
    <text evidence="4">The sequence shown here is derived from an EMBL/GenBank/DDBJ whole genome shotgun (WGS) entry which is preliminary data.</text>
</comment>
<dbReference type="GO" id="GO:0016746">
    <property type="term" value="F:acyltransferase activity"/>
    <property type="evidence" value="ECO:0007669"/>
    <property type="project" value="UniProtKB-KW"/>
</dbReference>
<dbReference type="CDD" id="cd07989">
    <property type="entry name" value="LPLAT_AGPAT-like"/>
    <property type="match status" value="1"/>
</dbReference>
<evidence type="ECO:0000259" key="3">
    <source>
        <dbReference type="SMART" id="SM00563"/>
    </source>
</evidence>
<dbReference type="Proteomes" id="UP001197247">
    <property type="component" value="Unassembled WGS sequence"/>
</dbReference>
<accession>A0ABS5THF5</accession>
<reference evidence="4 5" key="1">
    <citation type="submission" date="2021-05" db="EMBL/GenBank/DDBJ databases">
        <title>Kineosporia and Streptomyces sp. nov. two new marine actinobacteria isolated from Coral.</title>
        <authorList>
            <person name="Buangrab K."/>
            <person name="Sutthacheep M."/>
            <person name="Yeemin T."/>
            <person name="Harunari E."/>
            <person name="Igarashi Y."/>
            <person name="Kanchanasin P."/>
            <person name="Tanasupawat S."/>
            <person name="Phongsopitanun W."/>
        </authorList>
    </citation>
    <scope>NUCLEOTIDE SEQUENCE [LARGE SCALE GENOMIC DNA]</scope>
    <source>
        <strain evidence="4 5">J2-2</strain>
    </source>
</reference>
<organism evidence="4 5">
    <name type="scientific">Kineosporia corallincola</name>
    <dbReference type="NCBI Taxonomy" id="2835133"/>
    <lineage>
        <taxon>Bacteria</taxon>
        <taxon>Bacillati</taxon>
        <taxon>Actinomycetota</taxon>
        <taxon>Actinomycetes</taxon>
        <taxon>Kineosporiales</taxon>
        <taxon>Kineosporiaceae</taxon>
        <taxon>Kineosporia</taxon>
    </lineage>
</organism>
<keyword evidence="2 4" id="KW-0012">Acyltransferase</keyword>
<gene>
    <name evidence="4" type="ORF">KIH74_16115</name>
</gene>
<dbReference type="SMART" id="SM00563">
    <property type="entry name" value="PlsC"/>
    <property type="match status" value="1"/>
</dbReference>
<dbReference type="Pfam" id="PF01553">
    <property type="entry name" value="Acyltransferase"/>
    <property type="match status" value="1"/>
</dbReference>
<dbReference type="EMBL" id="JAHBAY010000006">
    <property type="protein sequence ID" value="MBT0770470.1"/>
    <property type="molecule type" value="Genomic_DNA"/>
</dbReference>
<dbReference type="RefSeq" id="WP_214156760.1">
    <property type="nucleotide sequence ID" value="NZ_JAHBAY010000006.1"/>
</dbReference>
<dbReference type="PANTHER" id="PTHR10434">
    <property type="entry name" value="1-ACYL-SN-GLYCEROL-3-PHOSPHATE ACYLTRANSFERASE"/>
    <property type="match status" value="1"/>
</dbReference>
<evidence type="ECO:0000313" key="4">
    <source>
        <dbReference type="EMBL" id="MBT0770470.1"/>
    </source>
</evidence>
<evidence type="ECO:0000256" key="2">
    <source>
        <dbReference type="ARBA" id="ARBA00023315"/>
    </source>
</evidence>
<dbReference type="SUPFAM" id="SSF69593">
    <property type="entry name" value="Glycerol-3-phosphate (1)-acyltransferase"/>
    <property type="match status" value="1"/>
</dbReference>
<keyword evidence="1" id="KW-0808">Transferase</keyword>
<protein>
    <submittedName>
        <fullName evidence="4">1-acyl-sn-glycerol-3-phosphate acyltransferase</fullName>
    </submittedName>
</protein>
<sequence>MLLAPFVWLFGRPVVEGLENVPREGAAILAPNHLSFSDSLFLVLTSRRRVTFLAKSEYFTGRGLTGRCRRWFFVRAGQIPVDRSNPAQAVSSLARARKILADGGVWGIFPEGTRSPDGRLHRGRTGAIRVALDTGAPVIPVVLRGTDRVNPPGTRIWRPGRVRVTFCPPMDLSAHHGQGKNRQLVRQLTDELMQTLAARGDQEYVDVYAASVKNTVR</sequence>
<evidence type="ECO:0000256" key="1">
    <source>
        <dbReference type="ARBA" id="ARBA00022679"/>
    </source>
</evidence>